<dbReference type="SUPFAM" id="SSF89796">
    <property type="entry name" value="CoA-transferase family III (CaiB/BaiF)"/>
    <property type="match status" value="1"/>
</dbReference>
<dbReference type="InterPro" id="IPR044855">
    <property type="entry name" value="CoA-Trfase_III_dom3_sf"/>
</dbReference>
<dbReference type="AlphaFoldDB" id="J4SHZ9"/>
<name>J4SHZ9_9MYCO</name>
<dbReference type="PANTHER" id="PTHR48228:SF5">
    <property type="entry name" value="ALPHA-METHYLACYL-COA RACEMASE"/>
    <property type="match status" value="1"/>
</dbReference>
<evidence type="ECO:0000313" key="1">
    <source>
        <dbReference type="EMBL" id="EJO89425.1"/>
    </source>
</evidence>
<protein>
    <submittedName>
        <fullName evidence="1">Formyl-CoA transferase</fullName>
    </submittedName>
</protein>
<gene>
    <name evidence="1" type="ORF">MCOL_V204530</name>
</gene>
<dbReference type="InterPro" id="IPR023606">
    <property type="entry name" value="CoA-Trfase_III_dom_1_sf"/>
</dbReference>
<keyword evidence="1" id="KW-0808">Transferase</keyword>
<reference evidence="1 2" key="1">
    <citation type="journal article" date="2011" name="J. Bacteriol.">
        <title>Genome sequence of the Mycobacterium colombiense type strain, CECT 3035.</title>
        <authorList>
            <person name="Gonzalez-Perez M."/>
            <person name="Murcia M.I."/>
            <person name="Landsman D."/>
            <person name="Jordan I.K."/>
            <person name="Marino-Ramirez L."/>
        </authorList>
    </citation>
    <scope>NUCLEOTIDE SEQUENCE [LARGE SCALE GENOMIC DNA]</scope>
    <source>
        <strain evidence="1 2">CECT 3035</strain>
    </source>
</reference>
<dbReference type="STRING" id="1041522.GCA_002105755_02174"/>
<sequence length="419" mass="45028">MDDDQGTLLAGVRVVESASLLNGDTLGMLLGDLGADVIKVESPGRGDYLRDFMGQITPHNSPAHLQVNRNKRSIAVDMRSDEGRAVFWRLIDRADVFVDGNAAGAMDRLGVGYDAQRQHNPAIIYASVTGFGVLGPYGTIPTHGMLMTALAGANPVIRADDGYMHPVPPTGLGGTEMGGEATAAAAVHGALRVAAALFARERTGRGRHIDVAGSDAVIAQALAAVIYKLNDARLTERDSLPTIDGGVWKGAKYQFYETRDKRMVILAAIEDKFWANFCEAIDRPDLIASTAASASGVDFGKDETTLRDKLIEVFAARDQREWVQLAATHRFPLGPAPTTLHEMAEDPHIRARSILVEDEHPDAGPFTYVGSAAIIDGQPFRVRRPAPALGQHTAQVLGEFGYSDAEIERLRRANVIGGN</sequence>
<dbReference type="RefSeq" id="WP_007769938.1">
    <property type="nucleotide sequence ID" value="NZ_AFVW02000002.1"/>
</dbReference>
<dbReference type="InterPro" id="IPR050509">
    <property type="entry name" value="CoA-transferase_III"/>
</dbReference>
<dbReference type="GO" id="GO:0016740">
    <property type="term" value="F:transferase activity"/>
    <property type="evidence" value="ECO:0007669"/>
    <property type="project" value="UniProtKB-KW"/>
</dbReference>
<dbReference type="Pfam" id="PF02515">
    <property type="entry name" value="CoA_transf_3"/>
    <property type="match status" value="1"/>
</dbReference>
<accession>J4SHZ9</accession>
<proteinExistence type="predicted"/>
<dbReference type="OrthoDB" id="3564496at2"/>
<dbReference type="Gene3D" id="3.30.1540.10">
    <property type="entry name" value="formyl-coa transferase, domain 3"/>
    <property type="match status" value="1"/>
</dbReference>
<evidence type="ECO:0000313" key="2">
    <source>
        <dbReference type="Proteomes" id="UP000006455"/>
    </source>
</evidence>
<dbReference type="GeneID" id="31526328"/>
<dbReference type="EMBL" id="AFVW02000002">
    <property type="protein sequence ID" value="EJO89425.1"/>
    <property type="molecule type" value="Genomic_DNA"/>
</dbReference>
<dbReference type="eggNOG" id="COG1804">
    <property type="taxonomic scope" value="Bacteria"/>
</dbReference>
<dbReference type="Gene3D" id="3.40.50.10540">
    <property type="entry name" value="Crotonobetainyl-coa:carnitine coa-transferase, domain 1"/>
    <property type="match status" value="1"/>
</dbReference>
<dbReference type="PANTHER" id="PTHR48228">
    <property type="entry name" value="SUCCINYL-COA--D-CITRAMALATE COA-TRANSFERASE"/>
    <property type="match status" value="1"/>
</dbReference>
<dbReference type="InterPro" id="IPR003673">
    <property type="entry name" value="CoA-Trfase_fam_III"/>
</dbReference>
<comment type="caution">
    <text evidence="1">The sequence shown here is derived from an EMBL/GenBank/DDBJ whole genome shotgun (WGS) entry which is preliminary data.</text>
</comment>
<dbReference type="Proteomes" id="UP000006455">
    <property type="component" value="Unassembled WGS sequence"/>
</dbReference>
<organism evidence="1 2">
    <name type="scientific">Mycobacterium colombiense CECT 3035</name>
    <dbReference type="NCBI Taxonomy" id="1041522"/>
    <lineage>
        <taxon>Bacteria</taxon>
        <taxon>Bacillati</taxon>
        <taxon>Actinomycetota</taxon>
        <taxon>Actinomycetes</taxon>
        <taxon>Mycobacteriales</taxon>
        <taxon>Mycobacteriaceae</taxon>
        <taxon>Mycobacterium</taxon>
        <taxon>Mycobacterium avium complex (MAC)</taxon>
    </lineage>
</organism>